<accession>A0A0F9RWQ4</accession>
<dbReference type="AlphaFoldDB" id="A0A0F9RWQ4"/>
<sequence>MSIKPTTGIRKIYKFARQTENISNLKLRIGIAGRKKIVKTIRDTFGADPISSVVEIPDMSFAGAFDLLIIALKDVAELTEKAHIIEKSAAPVIIVFEQSKAVTDKTLDKLEGLIDLNSLIFLKESDFQKRLHNAVVRELDDKKLAIARVLPLFRNRIAADIISDSSKQNALIGAAVFLPGADMPILTLNQMKMVLELAAVHNESLSVERAKELLVTFGSGYIFRALARQLLGFVPGPGFIVKGIVAYTGTRALGQLAHEYFTRGAFPLEIGNKSKS</sequence>
<evidence type="ECO:0008006" key="2">
    <source>
        <dbReference type="Google" id="ProtNLM"/>
    </source>
</evidence>
<dbReference type="EMBL" id="LAZR01002493">
    <property type="protein sequence ID" value="KKN29356.1"/>
    <property type="molecule type" value="Genomic_DNA"/>
</dbReference>
<reference evidence="1" key="1">
    <citation type="journal article" date="2015" name="Nature">
        <title>Complex archaea that bridge the gap between prokaryotes and eukaryotes.</title>
        <authorList>
            <person name="Spang A."/>
            <person name="Saw J.H."/>
            <person name="Jorgensen S.L."/>
            <person name="Zaremba-Niedzwiedzka K."/>
            <person name="Martijn J."/>
            <person name="Lind A.E."/>
            <person name="van Eijk R."/>
            <person name="Schleper C."/>
            <person name="Guy L."/>
            <person name="Ettema T.J."/>
        </authorList>
    </citation>
    <scope>NUCLEOTIDE SEQUENCE</scope>
</reference>
<organism evidence="1">
    <name type="scientific">marine sediment metagenome</name>
    <dbReference type="NCBI Taxonomy" id="412755"/>
    <lineage>
        <taxon>unclassified sequences</taxon>
        <taxon>metagenomes</taxon>
        <taxon>ecological metagenomes</taxon>
    </lineage>
</organism>
<name>A0A0F9RWQ4_9ZZZZ</name>
<evidence type="ECO:0000313" key="1">
    <source>
        <dbReference type="EMBL" id="KKN29356.1"/>
    </source>
</evidence>
<gene>
    <name evidence="1" type="ORF">LCGC14_0844990</name>
</gene>
<comment type="caution">
    <text evidence="1">The sequence shown here is derived from an EMBL/GenBank/DDBJ whole genome shotgun (WGS) entry which is preliminary data.</text>
</comment>
<protein>
    <recommendedName>
        <fullName evidence="2">DUF697 domain-containing protein</fullName>
    </recommendedName>
</protein>
<proteinExistence type="predicted"/>